<sequence length="102" mass="11266">MVKEVDQWNMLSVVTTNAEVSKKVKEQVAGGEGSKVKIVGVGQMPLEDEAAVFLQGYVEPAEWREEYQGPALEEEELGRFWKPSTKDKLAVLETSVPIGTLT</sequence>
<accession>A0AAN8R746</accession>
<evidence type="ECO:0000313" key="2">
    <source>
        <dbReference type="Proteomes" id="UP001356427"/>
    </source>
</evidence>
<name>A0AAN8R746_9TELE</name>
<dbReference type="EMBL" id="JAGTTL010000002">
    <property type="protein sequence ID" value="KAK6326538.1"/>
    <property type="molecule type" value="Genomic_DNA"/>
</dbReference>
<organism evidence="1 2">
    <name type="scientific">Coregonus suidteri</name>
    <dbReference type="NCBI Taxonomy" id="861788"/>
    <lineage>
        <taxon>Eukaryota</taxon>
        <taxon>Metazoa</taxon>
        <taxon>Chordata</taxon>
        <taxon>Craniata</taxon>
        <taxon>Vertebrata</taxon>
        <taxon>Euteleostomi</taxon>
        <taxon>Actinopterygii</taxon>
        <taxon>Neopterygii</taxon>
        <taxon>Teleostei</taxon>
        <taxon>Protacanthopterygii</taxon>
        <taxon>Salmoniformes</taxon>
        <taxon>Salmonidae</taxon>
        <taxon>Coregoninae</taxon>
        <taxon>Coregonus</taxon>
    </lineage>
</organism>
<dbReference type="Proteomes" id="UP001356427">
    <property type="component" value="Unassembled WGS sequence"/>
</dbReference>
<comment type="caution">
    <text evidence="1">The sequence shown here is derived from an EMBL/GenBank/DDBJ whole genome shotgun (WGS) entry which is preliminary data.</text>
</comment>
<keyword evidence="2" id="KW-1185">Reference proteome</keyword>
<dbReference type="AlphaFoldDB" id="A0AAN8R746"/>
<protein>
    <submittedName>
        <fullName evidence="1">Uncharacterized protein</fullName>
    </submittedName>
</protein>
<reference evidence="1 2" key="1">
    <citation type="submission" date="2021-04" db="EMBL/GenBank/DDBJ databases">
        <authorList>
            <person name="De Guttry C."/>
            <person name="Zahm M."/>
            <person name="Klopp C."/>
            <person name="Cabau C."/>
            <person name="Louis A."/>
            <person name="Berthelot C."/>
            <person name="Parey E."/>
            <person name="Roest Crollius H."/>
            <person name="Montfort J."/>
            <person name="Robinson-Rechavi M."/>
            <person name="Bucao C."/>
            <person name="Bouchez O."/>
            <person name="Gislard M."/>
            <person name="Lluch J."/>
            <person name="Milhes M."/>
            <person name="Lampietro C."/>
            <person name="Lopez Roques C."/>
            <person name="Donnadieu C."/>
            <person name="Braasch I."/>
            <person name="Desvignes T."/>
            <person name="Postlethwait J."/>
            <person name="Bobe J."/>
            <person name="Wedekind C."/>
            <person name="Guiguen Y."/>
        </authorList>
    </citation>
    <scope>NUCLEOTIDE SEQUENCE [LARGE SCALE GENOMIC DNA]</scope>
    <source>
        <strain evidence="1">Cs_M1</strain>
        <tissue evidence="1">Blood</tissue>
    </source>
</reference>
<evidence type="ECO:0000313" key="1">
    <source>
        <dbReference type="EMBL" id="KAK6326538.1"/>
    </source>
</evidence>
<proteinExistence type="predicted"/>
<gene>
    <name evidence="1" type="ORF">J4Q44_G00021830</name>
</gene>